<feature type="signal peptide" evidence="1">
    <location>
        <begin position="1"/>
        <end position="20"/>
    </location>
</feature>
<dbReference type="InterPro" id="IPR051781">
    <property type="entry name" value="Metallo-dep_Hydrolase"/>
</dbReference>
<dbReference type="Gene3D" id="2.30.40.10">
    <property type="entry name" value="Urease, subunit C, domain 1"/>
    <property type="match status" value="1"/>
</dbReference>
<dbReference type="PANTHER" id="PTHR43135">
    <property type="entry name" value="ALPHA-D-RIBOSE 1-METHYLPHOSPHONATE 5-TRIPHOSPHATE DIPHOSPHATASE"/>
    <property type="match status" value="1"/>
</dbReference>
<dbReference type="Pfam" id="PF01979">
    <property type="entry name" value="Amidohydro_1"/>
    <property type="match status" value="1"/>
</dbReference>
<protein>
    <submittedName>
        <fullName evidence="3">Amidohydrolase family protein</fullName>
    </submittedName>
</protein>
<dbReference type="InterPro" id="IPR032466">
    <property type="entry name" value="Metal_Hydrolase"/>
</dbReference>
<dbReference type="RefSeq" id="WP_330145483.1">
    <property type="nucleotide sequence ID" value="NZ_JAZDQU010000001.1"/>
</dbReference>
<reference evidence="3 4" key="1">
    <citation type="submission" date="2024-01" db="EMBL/GenBank/DDBJ databases">
        <title>Pedobacter sp. nov., isolated from oil-contaminated soil.</title>
        <authorList>
            <person name="Le N.T.T."/>
        </authorList>
    </citation>
    <scope>NUCLEOTIDE SEQUENCE [LARGE SCALE GENOMIC DNA]</scope>
    <source>
        <strain evidence="3 4">VNH31</strain>
    </source>
</reference>
<dbReference type="SUPFAM" id="SSF51338">
    <property type="entry name" value="Composite domain of metallo-dependent hydrolases"/>
    <property type="match status" value="1"/>
</dbReference>
<evidence type="ECO:0000313" key="4">
    <source>
        <dbReference type="Proteomes" id="UP001337681"/>
    </source>
</evidence>
<organism evidence="3 4">
    <name type="scientific">Pedobacter flavus</name>
    <dbReference type="NCBI Taxonomy" id="3113906"/>
    <lineage>
        <taxon>Bacteria</taxon>
        <taxon>Pseudomonadati</taxon>
        <taxon>Bacteroidota</taxon>
        <taxon>Sphingobacteriia</taxon>
        <taxon>Sphingobacteriales</taxon>
        <taxon>Sphingobacteriaceae</taxon>
        <taxon>Pedobacter</taxon>
    </lineage>
</organism>
<keyword evidence="1" id="KW-0732">Signal</keyword>
<dbReference type="PANTHER" id="PTHR43135:SF3">
    <property type="entry name" value="ALPHA-D-RIBOSE 1-METHYLPHOSPHONATE 5-TRIPHOSPHATE DIPHOSPHATASE"/>
    <property type="match status" value="1"/>
</dbReference>
<name>A0ABU7GZS1_9SPHI</name>
<gene>
    <name evidence="3" type="ORF">VRU49_03950</name>
</gene>
<dbReference type="Gene3D" id="3.20.20.140">
    <property type="entry name" value="Metal-dependent hydrolases"/>
    <property type="match status" value="1"/>
</dbReference>
<dbReference type="Proteomes" id="UP001337681">
    <property type="component" value="Unassembled WGS sequence"/>
</dbReference>
<comment type="caution">
    <text evidence="3">The sequence shown here is derived from an EMBL/GenBank/DDBJ whole genome shotgun (WGS) entry which is preliminary data.</text>
</comment>
<dbReference type="InterPro" id="IPR006680">
    <property type="entry name" value="Amidohydro-rel"/>
</dbReference>
<dbReference type="InterPro" id="IPR011059">
    <property type="entry name" value="Metal-dep_hydrolase_composite"/>
</dbReference>
<dbReference type="SUPFAM" id="SSF51556">
    <property type="entry name" value="Metallo-dependent hydrolases"/>
    <property type="match status" value="1"/>
</dbReference>
<evidence type="ECO:0000313" key="3">
    <source>
        <dbReference type="EMBL" id="MEE1884569.1"/>
    </source>
</evidence>
<proteinExistence type="predicted"/>
<keyword evidence="4" id="KW-1185">Reference proteome</keyword>
<evidence type="ECO:0000256" key="1">
    <source>
        <dbReference type="SAM" id="SignalP"/>
    </source>
</evidence>
<evidence type="ECO:0000259" key="2">
    <source>
        <dbReference type="Pfam" id="PF01979"/>
    </source>
</evidence>
<accession>A0ABU7GZS1</accession>
<feature type="domain" description="Amidohydrolase-related" evidence="2">
    <location>
        <begin position="316"/>
        <end position="393"/>
    </location>
</feature>
<dbReference type="EMBL" id="JAZDQU010000001">
    <property type="protein sequence ID" value="MEE1884569.1"/>
    <property type="molecule type" value="Genomic_DNA"/>
</dbReference>
<feature type="chain" id="PRO_5046276168" evidence="1">
    <location>
        <begin position="21"/>
        <end position="430"/>
    </location>
</feature>
<sequence length="430" mass="46375">MNKFLIATCLVASLSTQAFSQANIYPAKPQDKKIVLLGGTVHVGNGQVISNGYVTFEKGKITGVGDATTVKFSNTDATIHNLNGKHVYPGFIAPNTNLGLSEFESVKATLDFREIGQYNPHIRSIIAYNTDSKVPPTLRSNGVLMALIVPQGGVISGSSTAVQLDAWNWEDAAVKTDLGIHVNWPVTPRFRGAMGGGAAGGNNNTANAISELERFFIEAKSYNEVPQAVTNARFAGMKKLFDGTAKLFMHVNLQKDIVAAVNFAKRFNITPVIVGGSEASYVASFLKEQNVPVIINQPHSLPTSVDQDVNFPYKNASILNKAGVMVAISIDGYWEQRNLPFMAGTASTWGMSKEDALKTITSNTAKIIGIDNIAGSIEVGKDATLFISGGDALDMITNSIEKAFIQGRDIDLDNLHKQLDKRFSQKYGIK</sequence>